<protein>
    <recommendedName>
        <fullName evidence="2 8">Transcription elongation factor GreA</fullName>
    </recommendedName>
    <alternativeName>
        <fullName evidence="7 8">Transcript cleavage factor GreA</fullName>
    </alternativeName>
</protein>
<evidence type="ECO:0000256" key="2">
    <source>
        <dbReference type="ARBA" id="ARBA00013729"/>
    </source>
</evidence>
<evidence type="ECO:0000256" key="4">
    <source>
        <dbReference type="ARBA" id="ARBA00023125"/>
    </source>
</evidence>
<dbReference type="EMBL" id="LCMG01000020">
    <property type="protein sequence ID" value="KKU32290.1"/>
    <property type="molecule type" value="Genomic_DNA"/>
</dbReference>
<dbReference type="PATRIC" id="fig|1619001.3.peg.816"/>
<dbReference type="InterPro" id="IPR028624">
    <property type="entry name" value="Tscrpt_elong_fac_GreA/B"/>
</dbReference>
<dbReference type="InterPro" id="IPR006359">
    <property type="entry name" value="Tscrpt_elong_fac_GreA"/>
</dbReference>
<dbReference type="SUPFAM" id="SSF46557">
    <property type="entry name" value="GreA transcript cleavage protein, N-terminal domain"/>
    <property type="match status" value="1"/>
</dbReference>
<gene>
    <name evidence="8" type="primary">greA</name>
    <name evidence="12" type="ORF">UX45_C0020G0018</name>
</gene>
<dbReference type="InterPro" id="IPR023459">
    <property type="entry name" value="Tscrpt_elong_fac_GreA/B_fam"/>
</dbReference>
<evidence type="ECO:0000313" key="13">
    <source>
        <dbReference type="Proteomes" id="UP000034705"/>
    </source>
</evidence>
<dbReference type="GO" id="GO:0006354">
    <property type="term" value="P:DNA-templated transcription elongation"/>
    <property type="evidence" value="ECO:0007669"/>
    <property type="project" value="TreeGrafter"/>
</dbReference>
<evidence type="ECO:0000256" key="8">
    <source>
        <dbReference type="HAMAP-Rule" id="MF_00105"/>
    </source>
</evidence>
<evidence type="ECO:0000256" key="9">
    <source>
        <dbReference type="RuleBase" id="RU000556"/>
    </source>
</evidence>
<keyword evidence="12" id="KW-0648">Protein biosynthesis</keyword>
<dbReference type="InterPro" id="IPR001437">
    <property type="entry name" value="Tscrpt_elong_fac_GreA/B_C"/>
</dbReference>
<evidence type="ECO:0000256" key="3">
    <source>
        <dbReference type="ARBA" id="ARBA00023015"/>
    </source>
</evidence>
<evidence type="ECO:0000259" key="10">
    <source>
        <dbReference type="Pfam" id="PF01272"/>
    </source>
</evidence>
<accession>A0A0G1SG28</accession>
<proteinExistence type="inferred from homology"/>
<dbReference type="PANTHER" id="PTHR30437">
    <property type="entry name" value="TRANSCRIPTION ELONGATION FACTOR GREA"/>
    <property type="match status" value="1"/>
</dbReference>
<keyword evidence="3 8" id="KW-0805">Transcription regulation</keyword>
<evidence type="ECO:0000256" key="6">
    <source>
        <dbReference type="ARBA" id="ARBA00024916"/>
    </source>
</evidence>
<keyword evidence="4 8" id="KW-0238">DNA-binding</keyword>
<feature type="domain" description="Transcription elongation factor GreA/GreB C-terminal" evidence="10">
    <location>
        <begin position="123"/>
        <end position="190"/>
    </location>
</feature>
<dbReference type="GO" id="GO:0070063">
    <property type="term" value="F:RNA polymerase binding"/>
    <property type="evidence" value="ECO:0007669"/>
    <property type="project" value="InterPro"/>
</dbReference>
<dbReference type="NCBIfam" id="TIGR01462">
    <property type="entry name" value="greA"/>
    <property type="match status" value="1"/>
</dbReference>
<organism evidence="12 13">
    <name type="scientific">Candidatus Uhrbacteria bacterium GW2011_GWF2_46_218</name>
    <dbReference type="NCBI Taxonomy" id="1619001"/>
    <lineage>
        <taxon>Bacteria</taxon>
        <taxon>Candidatus Uhriibacteriota</taxon>
    </lineage>
</organism>
<reference evidence="12 13" key="1">
    <citation type="journal article" date="2015" name="Nature">
        <title>rRNA introns, odd ribosomes, and small enigmatic genomes across a large radiation of phyla.</title>
        <authorList>
            <person name="Brown C.T."/>
            <person name="Hug L.A."/>
            <person name="Thomas B.C."/>
            <person name="Sharon I."/>
            <person name="Castelle C.J."/>
            <person name="Singh A."/>
            <person name="Wilkins M.J."/>
            <person name="Williams K.H."/>
            <person name="Banfield J.F."/>
        </authorList>
    </citation>
    <scope>NUCLEOTIDE SEQUENCE [LARGE SCALE GENOMIC DNA]</scope>
</reference>
<dbReference type="Proteomes" id="UP000034705">
    <property type="component" value="Unassembled WGS sequence"/>
</dbReference>
<dbReference type="Pfam" id="PF03449">
    <property type="entry name" value="GreA_GreB_N"/>
    <property type="match status" value="1"/>
</dbReference>
<dbReference type="Gene3D" id="1.10.287.180">
    <property type="entry name" value="Transcription elongation factor, GreA/GreB, N-terminal domain"/>
    <property type="match status" value="1"/>
</dbReference>
<dbReference type="InterPro" id="IPR036953">
    <property type="entry name" value="GreA/GreB_C_sf"/>
</dbReference>
<dbReference type="HAMAP" id="MF_00105">
    <property type="entry name" value="GreA_GreB"/>
    <property type="match status" value="1"/>
</dbReference>
<dbReference type="SUPFAM" id="SSF54534">
    <property type="entry name" value="FKBP-like"/>
    <property type="match status" value="1"/>
</dbReference>
<evidence type="ECO:0000256" key="1">
    <source>
        <dbReference type="ARBA" id="ARBA00008213"/>
    </source>
</evidence>
<comment type="caution">
    <text evidence="12">The sequence shown here is derived from an EMBL/GenBank/DDBJ whole genome shotgun (WGS) entry which is preliminary data.</text>
</comment>
<comment type="function">
    <text evidence="6 8 9">Necessary for efficient RNA polymerase transcription elongation past template-encoded arresting sites. The arresting sites in DNA have the property of trapping a certain fraction of elongating RNA polymerases that pass through, resulting in locked ternary complexes. Cleavage of the nascent transcript by cleavage factors such as GreA or GreB allows the resumption of elongation from the new 3'terminus. GreA releases sequences of 2 to 3 nucleotides.</text>
</comment>
<feature type="domain" description="Transcription elongation factor GreA/GreB N-terminal" evidence="11">
    <location>
        <begin position="44"/>
        <end position="109"/>
    </location>
</feature>
<evidence type="ECO:0000259" key="11">
    <source>
        <dbReference type="Pfam" id="PF03449"/>
    </source>
</evidence>
<evidence type="ECO:0000256" key="5">
    <source>
        <dbReference type="ARBA" id="ARBA00023163"/>
    </source>
</evidence>
<dbReference type="GO" id="GO:0032784">
    <property type="term" value="P:regulation of DNA-templated transcription elongation"/>
    <property type="evidence" value="ECO:0007669"/>
    <property type="project" value="UniProtKB-UniRule"/>
</dbReference>
<dbReference type="PANTHER" id="PTHR30437:SF4">
    <property type="entry name" value="TRANSCRIPTION ELONGATION FACTOR GREA"/>
    <property type="match status" value="1"/>
</dbReference>
<dbReference type="AlphaFoldDB" id="A0A0G1SG28"/>
<keyword evidence="5 8" id="KW-0804">Transcription</keyword>
<name>A0A0G1SG28_9BACT</name>
<dbReference type="InterPro" id="IPR036805">
    <property type="entry name" value="Tscrpt_elong_fac_GreA/B_N_sf"/>
</dbReference>
<dbReference type="Gene3D" id="3.10.50.30">
    <property type="entry name" value="Transcription elongation factor, GreA/GreB, C-terminal domain"/>
    <property type="match status" value="1"/>
</dbReference>
<dbReference type="GO" id="GO:0003746">
    <property type="term" value="F:translation elongation factor activity"/>
    <property type="evidence" value="ECO:0007669"/>
    <property type="project" value="UniProtKB-KW"/>
</dbReference>
<dbReference type="Pfam" id="PF01272">
    <property type="entry name" value="GreA_GreB"/>
    <property type="match status" value="1"/>
</dbReference>
<evidence type="ECO:0000313" key="12">
    <source>
        <dbReference type="EMBL" id="KKU32290.1"/>
    </source>
</evidence>
<evidence type="ECO:0000256" key="7">
    <source>
        <dbReference type="ARBA" id="ARBA00030776"/>
    </source>
</evidence>
<dbReference type="GO" id="GO:0003677">
    <property type="term" value="F:DNA binding"/>
    <property type="evidence" value="ECO:0007669"/>
    <property type="project" value="UniProtKB-UniRule"/>
</dbReference>
<dbReference type="FunFam" id="1.10.287.180:FF:000001">
    <property type="entry name" value="Transcription elongation factor GreA"/>
    <property type="match status" value="1"/>
</dbReference>
<keyword evidence="12" id="KW-0251">Elongation factor</keyword>
<dbReference type="InterPro" id="IPR022691">
    <property type="entry name" value="Tscrpt_elong_fac_GreA/B_N"/>
</dbReference>
<sequence>MEGRLAMKPLQKGIVDRHLFIACCPYIMKDHKDYRTKNVFMPTYVSQKGLDDLKKEFEKRKAARMIIAEKIGDAKELGDLSENFEYHAAKEEQGLNEARMAQLEEMIKDSVMISEQKGGTIITLGTSFKISCDGEEKRFEMVGSAEAHPFEGKISNESPLGASFMGHKVGDTVNVDIPSGTKTYQILEIT</sequence>
<comment type="similarity">
    <text evidence="1 8 9">Belongs to the GreA/GreB family.</text>
</comment>